<dbReference type="GO" id="GO:0003723">
    <property type="term" value="F:RNA binding"/>
    <property type="evidence" value="ECO:0007669"/>
    <property type="project" value="UniProtKB-KW"/>
</dbReference>
<proteinExistence type="predicted"/>
<organism evidence="3 4">
    <name type="scientific">Shigella dysenteriae WRSd3</name>
    <dbReference type="NCBI Taxonomy" id="1401327"/>
    <lineage>
        <taxon>Bacteria</taxon>
        <taxon>Pseudomonadati</taxon>
        <taxon>Pseudomonadota</taxon>
        <taxon>Gammaproteobacteria</taxon>
        <taxon>Enterobacterales</taxon>
        <taxon>Enterobacteriaceae</taxon>
        <taxon>Shigella</taxon>
    </lineage>
</organism>
<accession>A0A090NJK0</accession>
<dbReference type="EMBL" id="AXUT01000106">
    <property type="protein sequence ID" value="ESU80334.1"/>
    <property type="molecule type" value="Genomic_DNA"/>
</dbReference>
<dbReference type="PATRIC" id="fig|1401327.3.peg.1411"/>
<dbReference type="FunFam" id="3.10.290.10:FF:000013">
    <property type="entry name" value="Ribosome-associated protein YbcJ"/>
    <property type="match status" value="1"/>
</dbReference>
<dbReference type="AlphaFoldDB" id="A0A090NJK0"/>
<dbReference type="NCBIfam" id="NF008561">
    <property type="entry name" value="PRK11507.1"/>
    <property type="match status" value="1"/>
</dbReference>
<sequence>MNIMIHRMSNMATFSLGKHPHVELCDLLKLEGWSESGAQAKIAIAEGQVKVDGAVETRKRCKIVAGQTVSFAGHSVQVVACSLSRPVSTGRFSFQTFALYVPFIHADSIDILPKRPSCQPLLRTPPFPYALV</sequence>
<evidence type="ECO:0000313" key="3">
    <source>
        <dbReference type="EMBL" id="ESU80334.1"/>
    </source>
</evidence>
<dbReference type="PROSITE" id="PS50889">
    <property type="entry name" value="S4"/>
    <property type="match status" value="1"/>
</dbReference>
<keyword evidence="1 2" id="KW-0694">RNA-binding</keyword>
<dbReference type="SUPFAM" id="SSF55174">
    <property type="entry name" value="Alpha-L RNA-binding motif"/>
    <property type="match status" value="1"/>
</dbReference>
<reference evidence="3 4" key="1">
    <citation type="submission" date="2013-10" db="EMBL/GenBank/DDBJ databases">
        <title>Draft genomes and the virulence plasmids of Sd1617 vaccine constructs: WRSd3 and WRSd5.</title>
        <authorList>
            <person name="Aksomboon Vongsawan A."/>
            <person name="Venkatesan M.M."/>
            <person name="Vaisvil B."/>
            <person name="Emel G."/>
            <person name="Kepatral V."/>
            <person name="Sethabutr O."/>
            <person name="Serichantalergs O."/>
            <person name="Mason C."/>
        </authorList>
    </citation>
    <scope>NUCLEOTIDE SEQUENCE [LARGE SCALE GENOMIC DNA]</scope>
    <source>
        <strain evidence="3 4">WRSd3</strain>
    </source>
</reference>
<comment type="caution">
    <text evidence="3">The sequence shown here is derived from an EMBL/GenBank/DDBJ whole genome shotgun (WGS) entry which is preliminary data.</text>
</comment>
<evidence type="ECO:0000313" key="4">
    <source>
        <dbReference type="Proteomes" id="UP000017944"/>
    </source>
</evidence>
<name>A0A090NJK0_SHIDY</name>
<dbReference type="Proteomes" id="UP000017944">
    <property type="component" value="Unassembled WGS sequence"/>
</dbReference>
<gene>
    <name evidence="3" type="ORF">WRSd3_01522</name>
</gene>
<evidence type="ECO:0000256" key="2">
    <source>
        <dbReference type="PROSITE-ProRule" id="PRU00182"/>
    </source>
</evidence>
<protein>
    <submittedName>
        <fullName evidence="3">Urease</fullName>
    </submittedName>
</protein>
<dbReference type="InterPro" id="IPR036986">
    <property type="entry name" value="S4_RNA-bd_sf"/>
</dbReference>
<dbReference type="Gene3D" id="3.10.290.10">
    <property type="entry name" value="RNA-binding S4 domain"/>
    <property type="match status" value="1"/>
</dbReference>
<evidence type="ECO:0000256" key="1">
    <source>
        <dbReference type="ARBA" id="ARBA00022884"/>
    </source>
</evidence>
<dbReference type="Pfam" id="PF13275">
    <property type="entry name" value="S4_2"/>
    <property type="match status" value="1"/>
</dbReference>
<dbReference type="CDD" id="cd00165">
    <property type="entry name" value="S4"/>
    <property type="match status" value="1"/>
</dbReference>